<feature type="region of interest" description="Disordered" evidence="1">
    <location>
        <begin position="379"/>
        <end position="451"/>
    </location>
</feature>
<keyword evidence="3" id="KW-1185">Reference proteome</keyword>
<dbReference type="PANTHER" id="PTHR48228">
    <property type="entry name" value="SUCCINYL-COA--D-CITRAMALATE COA-TRANSFERASE"/>
    <property type="match status" value="1"/>
</dbReference>
<dbReference type="SUPFAM" id="SSF89796">
    <property type="entry name" value="CoA-transferase family III (CaiB/BaiF)"/>
    <property type="match status" value="1"/>
</dbReference>
<dbReference type="AlphaFoldDB" id="A0A1S1QT50"/>
<accession>A0A1S1QT50</accession>
<reference evidence="3" key="1">
    <citation type="submission" date="2016-07" db="EMBL/GenBank/DDBJ databases">
        <title>Sequence Frankia sp. strain CcI1.17.</title>
        <authorList>
            <person name="Ghodhbane-Gtari F."/>
            <person name="Swanson E."/>
            <person name="Gueddou A."/>
            <person name="Morris K."/>
            <person name="Hezbri K."/>
            <person name="Ktari A."/>
            <person name="Nouioui I."/>
            <person name="Abebe-Akele F."/>
            <person name="Simpson S."/>
            <person name="Thomas K."/>
            <person name="Gtari M."/>
            <person name="Tisa L.S."/>
            <person name="Hurst S."/>
        </authorList>
    </citation>
    <scope>NUCLEOTIDE SEQUENCE [LARGE SCALE GENOMIC DNA]</scope>
    <source>
        <strain evidence="3">Cc1.17</strain>
    </source>
</reference>
<keyword evidence="2" id="KW-0808">Transferase</keyword>
<dbReference type="InterPro" id="IPR003673">
    <property type="entry name" value="CoA-Trfase_fam_III"/>
</dbReference>
<dbReference type="Pfam" id="PF02515">
    <property type="entry name" value="CoA_transf_3"/>
    <property type="match status" value="1"/>
</dbReference>
<dbReference type="InterPro" id="IPR023606">
    <property type="entry name" value="CoA-Trfase_III_dom_1_sf"/>
</dbReference>
<dbReference type="Gene3D" id="3.40.50.10540">
    <property type="entry name" value="Crotonobetainyl-coa:carnitine coa-transferase, domain 1"/>
    <property type="match status" value="1"/>
</dbReference>
<evidence type="ECO:0000256" key="1">
    <source>
        <dbReference type="SAM" id="MobiDB-lite"/>
    </source>
</evidence>
<proteinExistence type="predicted"/>
<dbReference type="EMBL" id="MBLM01000118">
    <property type="protein sequence ID" value="OHV36232.1"/>
    <property type="molecule type" value="Genomic_DNA"/>
</dbReference>
<organism evidence="2 3">
    <name type="scientific">Parafrankia colletiae</name>
    <dbReference type="NCBI Taxonomy" id="573497"/>
    <lineage>
        <taxon>Bacteria</taxon>
        <taxon>Bacillati</taxon>
        <taxon>Actinomycetota</taxon>
        <taxon>Actinomycetes</taxon>
        <taxon>Frankiales</taxon>
        <taxon>Frankiaceae</taxon>
        <taxon>Parafrankia</taxon>
    </lineage>
</organism>
<evidence type="ECO:0000313" key="3">
    <source>
        <dbReference type="Proteomes" id="UP000179627"/>
    </source>
</evidence>
<dbReference type="GO" id="GO:0016740">
    <property type="term" value="F:transferase activity"/>
    <property type="evidence" value="ECO:0007669"/>
    <property type="project" value="UniProtKB-KW"/>
</dbReference>
<gene>
    <name evidence="2" type="ORF">CC117_18620</name>
</gene>
<name>A0A1S1QT50_9ACTN</name>
<dbReference type="PANTHER" id="PTHR48228:SF5">
    <property type="entry name" value="ALPHA-METHYLACYL-COA RACEMASE"/>
    <property type="match status" value="1"/>
</dbReference>
<dbReference type="InterPro" id="IPR050509">
    <property type="entry name" value="CoA-transferase_III"/>
</dbReference>
<sequence length="451" mass="45885">MSLTGRPGHPPTVPDAPVLARARAAADLLGAASAALGAPVAVDVPELLGGRAALLGLSRGGTVSANGSCRLLRAADGWVAVNLPRPDDVDAIPALLGAAPADILAAAHLDAGSGAPEDDVWAAVTAALPTCSTRDLTERAWLLGLPLAPLPPLPPAGAAVAAPVRVSGACRAAPVPVGDRTRPLVVDLSSLWAGPLAAHLLGQMGLRVVKVESTHRPDGARLGNPDFYRWLHTGHESARFDFTSEVGRAGLRQLVERADVVIEGSRPRALAQLGLDADRWVAARAGRIWLSITGYGRQACAAGPGAGPVAFGDDAAVAGGLVAWDRTPPDGPVPVFCGDAIGDPLTGLYAALAVALCRAGGIGALVDVALRDVAGFVARPHRGTDPHSGTRPRPHPDVGQATGPAAWPVGTWSVTGSDEAGWTVHQAGQHSPVHPPRRPSDQLGASGHLES</sequence>
<comment type="caution">
    <text evidence="2">The sequence shown here is derived from an EMBL/GenBank/DDBJ whole genome shotgun (WGS) entry which is preliminary data.</text>
</comment>
<dbReference type="Proteomes" id="UP000179627">
    <property type="component" value="Unassembled WGS sequence"/>
</dbReference>
<dbReference type="OrthoDB" id="4909260at2"/>
<protein>
    <submittedName>
        <fullName evidence="2">Acyl-CoA transferase</fullName>
    </submittedName>
</protein>
<evidence type="ECO:0000313" key="2">
    <source>
        <dbReference type="EMBL" id="OHV36232.1"/>
    </source>
</evidence>